<feature type="domain" description="Reverse transcriptase" evidence="1">
    <location>
        <begin position="75"/>
        <end position="193"/>
    </location>
</feature>
<feature type="domain" description="RNase H type-1" evidence="2">
    <location>
        <begin position="630"/>
        <end position="749"/>
    </location>
</feature>
<comment type="caution">
    <text evidence="4">The sequence shown here is derived from an EMBL/GenBank/DDBJ whole genome shotgun (WGS) entry which is preliminary data.</text>
</comment>
<evidence type="ECO:0000259" key="1">
    <source>
        <dbReference type="Pfam" id="PF00078"/>
    </source>
</evidence>
<name>A0A5B6WNR4_9ROSI</name>
<keyword evidence="4" id="KW-0548">Nucleotidyltransferase</keyword>
<dbReference type="SUPFAM" id="SSF53098">
    <property type="entry name" value="Ribonuclease H-like"/>
    <property type="match status" value="1"/>
</dbReference>
<dbReference type="GO" id="GO:0003964">
    <property type="term" value="F:RNA-directed DNA polymerase activity"/>
    <property type="evidence" value="ECO:0007669"/>
    <property type="project" value="UniProtKB-KW"/>
</dbReference>
<reference evidence="4" key="1">
    <citation type="submission" date="2019-08" db="EMBL/GenBank/DDBJ databases">
        <authorList>
            <person name="Liu F."/>
        </authorList>
    </citation>
    <scope>NUCLEOTIDE SEQUENCE [LARGE SCALE GENOMIC DNA]</scope>
    <source>
        <strain evidence="4">PA1801</strain>
        <tissue evidence="4">Leaf</tissue>
    </source>
</reference>
<dbReference type="OrthoDB" id="1738942at2759"/>
<dbReference type="InterPro" id="IPR000477">
    <property type="entry name" value="RT_dom"/>
</dbReference>
<dbReference type="Pfam" id="PF13966">
    <property type="entry name" value="zf-RVT"/>
    <property type="match status" value="1"/>
</dbReference>
<accession>A0A5B6WNR4</accession>
<sequence length="782" mass="89473">MSKGVGDLSHLLQGIEGSISPEINDSLQTAFTEEDVLVALKGMRPTKAPRPDGFPALFFQRYWHIVGREVSDFIVAKSVANRLQGVIRKCIDEAQSAFVPGRLISYNVLLAYEMLHTFQKKRTRRKGFMAVKLDMSKAYDRVEWVFLKEVMLKMGFEKKWVELILKCVTTSSFTIYVNGHRGRTFEATRGLRQAQTRQKEIGKEVAAILGMRHSTDMEKYLGLPSVVGRRKKVSFQVLKEKILFRIKGWSNRFLSQGGKEVFIKSVLQSIPTYAMSCFLLPKSFCRELEQLMSKFWWQKAHGKQGIHWCQWQNLSTPKDEGGMGFRDMAKFNLALLAKQGWRILNNPDSLVAKVGSGKDISVLNDVWIPDSHILRLSSHVTHLSDSKVVDLIDDSSREWKKELLETTFSEDIVAKIACIPLAREVHEDMIAWRGESSGEFTVRSVYKLLQQSEIDPTAYALQNVYRNFTELELPSKVKITVRKISWNYLPTRVNMQHRRLSNILVCPRCGIGAESMDHVFREYPISNIVWEKLDISQYREEPEIEFTEWLIWVFARSSPLQCRLFCCGLWAIWSDRNRCIHDNARRSGEEIADFVKSYIMEVTGVKGKPQIVRSEARGWKPPPGQYVKVNFDAAFFENLGQAAMGVVARDDGGYVLLSCSVLQEQVASAFAAEALACRLATRIGVEMQWENVIIEGDALAVIKKSRKKENGRSKIGAFIQDIHQLKKKIGNCRFEYVPRTVNSLAHLLAIESLKNKKEEYLIGTVPEYAESLKDREMRDRQI</sequence>
<keyword evidence="5" id="KW-1185">Reference proteome</keyword>
<dbReference type="AlphaFoldDB" id="A0A5B6WNR4"/>
<dbReference type="GO" id="GO:0003676">
    <property type="term" value="F:nucleic acid binding"/>
    <property type="evidence" value="ECO:0007669"/>
    <property type="project" value="InterPro"/>
</dbReference>
<dbReference type="CDD" id="cd06222">
    <property type="entry name" value="RNase_H_like"/>
    <property type="match status" value="1"/>
</dbReference>
<dbReference type="PANTHER" id="PTHR33116:SF86">
    <property type="entry name" value="REVERSE TRANSCRIPTASE DOMAIN-CONTAINING PROTEIN"/>
    <property type="match status" value="1"/>
</dbReference>
<keyword evidence="4" id="KW-0695">RNA-directed DNA polymerase</keyword>
<dbReference type="Proteomes" id="UP000325315">
    <property type="component" value="Unassembled WGS sequence"/>
</dbReference>
<feature type="domain" description="Reverse transcriptase zinc-binding" evidence="3">
    <location>
        <begin position="440"/>
        <end position="530"/>
    </location>
</feature>
<keyword evidence="4" id="KW-0808">Transferase</keyword>
<dbReference type="Pfam" id="PF00078">
    <property type="entry name" value="RVT_1"/>
    <property type="match status" value="1"/>
</dbReference>
<dbReference type="InterPro" id="IPR044730">
    <property type="entry name" value="RNase_H-like_dom_plant"/>
</dbReference>
<dbReference type="InterPro" id="IPR002156">
    <property type="entry name" value="RNaseH_domain"/>
</dbReference>
<dbReference type="InterPro" id="IPR026960">
    <property type="entry name" value="RVT-Znf"/>
</dbReference>
<dbReference type="InterPro" id="IPR036397">
    <property type="entry name" value="RNaseH_sf"/>
</dbReference>
<dbReference type="GO" id="GO:0004523">
    <property type="term" value="F:RNA-DNA hybrid ribonuclease activity"/>
    <property type="evidence" value="ECO:0007669"/>
    <property type="project" value="InterPro"/>
</dbReference>
<dbReference type="EMBL" id="SMMG02000002">
    <property type="protein sequence ID" value="KAA3482707.1"/>
    <property type="molecule type" value="Genomic_DNA"/>
</dbReference>
<evidence type="ECO:0000259" key="2">
    <source>
        <dbReference type="Pfam" id="PF13456"/>
    </source>
</evidence>
<gene>
    <name evidence="4" type="ORF">EPI10_004931</name>
</gene>
<protein>
    <submittedName>
        <fullName evidence="4">Reverse transcriptase</fullName>
    </submittedName>
</protein>
<dbReference type="PANTHER" id="PTHR33116">
    <property type="entry name" value="REVERSE TRANSCRIPTASE ZINC-BINDING DOMAIN-CONTAINING PROTEIN-RELATED-RELATED"/>
    <property type="match status" value="1"/>
</dbReference>
<evidence type="ECO:0000313" key="5">
    <source>
        <dbReference type="Proteomes" id="UP000325315"/>
    </source>
</evidence>
<evidence type="ECO:0000259" key="3">
    <source>
        <dbReference type="Pfam" id="PF13966"/>
    </source>
</evidence>
<proteinExistence type="predicted"/>
<organism evidence="4 5">
    <name type="scientific">Gossypium australe</name>
    <dbReference type="NCBI Taxonomy" id="47621"/>
    <lineage>
        <taxon>Eukaryota</taxon>
        <taxon>Viridiplantae</taxon>
        <taxon>Streptophyta</taxon>
        <taxon>Embryophyta</taxon>
        <taxon>Tracheophyta</taxon>
        <taxon>Spermatophyta</taxon>
        <taxon>Magnoliopsida</taxon>
        <taxon>eudicotyledons</taxon>
        <taxon>Gunneridae</taxon>
        <taxon>Pentapetalae</taxon>
        <taxon>rosids</taxon>
        <taxon>malvids</taxon>
        <taxon>Malvales</taxon>
        <taxon>Malvaceae</taxon>
        <taxon>Malvoideae</taxon>
        <taxon>Gossypium</taxon>
    </lineage>
</organism>
<dbReference type="Pfam" id="PF13456">
    <property type="entry name" value="RVT_3"/>
    <property type="match status" value="1"/>
</dbReference>
<evidence type="ECO:0000313" key="4">
    <source>
        <dbReference type="EMBL" id="KAA3482707.1"/>
    </source>
</evidence>
<dbReference type="Gene3D" id="3.30.420.10">
    <property type="entry name" value="Ribonuclease H-like superfamily/Ribonuclease H"/>
    <property type="match status" value="1"/>
</dbReference>
<dbReference type="InterPro" id="IPR012337">
    <property type="entry name" value="RNaseH-like_sf"/>
</dbReference>